<reference evidence="1 2" key="1">
    <citation type="submission" date="2016-03" db="EMBL/GenBank/DDBJ databases">
        <title>EvidentialGene: Evidence-directed Construction of Genes on Genomes.</title>
        <authorList>
            <person name="Gilbert D.G."/>
            <person name="Choi J.-H."/>
            <person name="Mockaitis K."/>
            <person name="Colbourne J."/>
            <person name="Pfrender M."/>
        </authorList>
    </citation>
    <scope>NUCLEOTIDE SEQUENCE [LARGE SCALE GENOMIC DNA]</scope>
    <source>
        <strain evidence="1 2">Xinb3</strain>
        <tissue evidence="1">Complete organism</tissue>
    </source>
</reference>
<comment type="caution">
    <text evidence="1">The sequence shown here is derived from an EMBL/GenBank/DDBJ whole genome shotgun (WGS) entry which is preliminary data.</text>
</comment>
<evidence type="ECO:0000313" key="1">
    <source>
        <dbReference type="EMBL" id="KZS20312.1"/>
    </source>
</evidence>
<organism evidence="1 2">
    <name type="scientific">Daphnia magna</name>
    <dbReference type="NCBI Taxonomy" id="35525"/>
    <lineage>
        <taxon>Eukaryota</taxon>
        <taxon>Metazoa</taxon>
        <taxon>Ecdysozoa</taxon>
        <taxon>Arthropoda</taxon>
        <taxon>Crustacea</taxon>
        <taxon>Branchiopoda</taxon>
        <taxon>Diplostraca</taxon>
        <taxon>Cladocera</taxon>
        <taxon>Anomopoda</taxon>
        <taxon>Daphniidae</taxon>
        <taxon>Daphnia</taxon>
    </lineage>
</organism>
<accession>A0A162R8K1</accession>
<gene>
    <name evidence="1" type="ORF">APZ42_013036</name>
</gene>
<protein>
    <submittedName>
        <fullName evidence="1">Uncharacterized protein</fullName>
    </submittedName>
</protein>
<evidence type="ECO:0000313" key="2">
    <source>
        <dbReference type="Proteomes" id="UP000076858"/>
    </source>
</evidence>
<proteinExistence type="predicted"/>
<name>A0A162R8K1_9CRUS</name>
<dbReference type="AlphaFoldDB" id="A0A162R8K1"/>
<dbReference type="EMBL" id="LRGB01000223">
    <property type="protein sequence ID" value="KZS20312.1"/>
    <property type="molecule type" value="Genomic_DNA"/>
</dbReference>
<keyword evidence="2" id="KW-1185">Reference proteome</keyword>
<sequence>MFRKKKNQTKELANRSCFSGIVNGGCTDGAEGKRNSQAGNSKMYFKTSPFAPKSLCILVGKKHKCLTQACAIRKETTKTRRVLSGRKWASTKFELDALSPLFFVDPENR</sequence>
<dbReference type="Proteomes" id="UP000076858">
    <property type="component" value="Unassembled WGS sequence"/>
</dbReference>